<dbReference type="GO" id="GO:0005506">
    <property type="term" value="F:iron ion binding"/>
    <property type="evidence" value="ECO:0007669"/>
    <property type="project" value="InterPro"/>
</dbReference>
<keyword evidence="2" id="KW-0813">Transport</keyword>
<evidence type="ECO:0000256" key="3">
    <source>
        <dbReference type="ARBA" id="ARBA00022617"/>
    </source>
</evidence>
<keyword evidence="4" id="KW-0479">Metal-binding</keyword>
<dbReference type="Gene3D" id="1.10.760.10">
    <property type="entry name" value="Cytochrome c-like domain"/>
    <property type="match status" value="2"/>
</dbReference>
<evidence type="ECO:0000256" key="1">
    <source>
        <dbReference type="ARBA" id="ARBA00004418"/>
    </source>
</evidence>
<dbReference type="PANTHER" id="PTHR33751:SF9">
    <property type="entry name" value="CYTOCHROME C4"/>
    <property type="match status" value="1"/>
</dbReference>
<keyword evidence="3" id="KW-0349">Heme</keyword>
<proteinExistence type="predicted"/>
<evidence type="ECO:0000256" key="6">
    <source>
        <dbReference type="ARBA" id="ARBA00022982"/>
    </source>
</evidence>
<feature type="domain" description="Cytochrome c" evidence="8">
    <location>
        <begin position="122"/>
        <end position="209"/>
    </location>
</feature>
<dbReference type="SUPFAM" id="SSF46626">
    <property type="entry name" value="Cytochrome c"/>
    <property type="match status" value="2"/>
</dbReference>
<evidence type="ECO:0000256" key="4">
    <source>
        <dbReference type="ARBA" id="ARBA00022723"/>
    </source>
</evidence>
<dbReference type="PANTHER" id="PTHR33751">
    <property type="entry name" value="CBB3-TYPE CYTOCHROME C OXIDASE SUBUNIT FIXP"/>
    <property type="match status" value="1"/>
</dbReference>
<dbReference type="InterPro" id="IPR009056">
    <property type="entry name" value="Cyt_c-like_dom"/>
</dbReference>
<gene>
    <name evidence="9" type="ORF">METZ01_LOCUS74612</name>
</gene>
<dbReference type="InterPro" id="IPR024167">
    <property type="entry name" value="Cytochrome_c4-like"/>
</dbReference>
<comment type="subcellular location">
    <subcellularLocation>
        <location evidence="1">Periplasm</location>
    </subcellularLocation>
</comment>
<protein>
    <recommendedName>
        <fullName evidence="8">Cytochrome c domain-containing protein</fullName>
    </recommendedName>
</protein>
<dbReference type="Pfam" id="PF00034">
    <property type="entry name" value="Cytochrom_C"/>
    <property type="match status" value="2"/>
</dbReference>
<keyword evidence="5" id="KW-0574">Periplasm</keyword>
<feature type="domain" description="Cytochrome c" evidence="8">
    <location>
        <begin position="25"/>
        <end position="112"/>
    </location>
</feature>
<name>A0A381U295_9ZZZZ</name>
<dbReference type="AlphaFoldDB" id="A0A381U295"/>
<keyword evidence="6" id="KW-0249">Electron transport</keyword>
<evidence type="ECO:0000256" key="5">
    <source>
        <dbReference type="ARBA" id="ARBA00022764"/>
    </source>
</evidence>
<organism evidence="9">
    <name type="scientific">marine metagenome</name>
    <dbReference type="NCBI Taxonomy" id="408172"/>
    <lineage>
        <taxon>unclassified sequences</taxon>
        <taxon>metagenomes</taxon>
        <taxon>ecological metagenomes</taxon>
    </lineage>
</organism>
<evidence type="ECO:0000259" key="8">
    <source>
        <dbReference type="PROSITE" id="PS51007"/>
    </source>
</evidence>
<dbReference type="GO" id="GO:0042597">
    <property type="term" value="C:periplasmic space"/>
    <property type="evidence" value="ECO:0007669"/>
    <property type="project" value="UniProtKB-SubCell"/>
</dbReference>
<evidence type="ECO:0000256" key="2">
    <source>
        <dbReference type="ARBA" id="ARBA00022448"/>
    </source>
</evidence>
<dbReference type="PIRSF" id="PIRSF000005">
    <property type="entry name" value="Cytochrome_c4"/>
    <property type="match status" value="1"/>
</dbReference>
<keyword evidence="7" id="KW-0408">Iron</keyword>
<reference evidence="9" key="1">
    <citation type="submission" date="2018-05" db="EMBL/GenBank/DDBJ databases">
        <authorList>
            <person name="Lanie J.A."/>
            <person name="Ng W.-L."/>
            <person name="Kazmierczak K.M."/>
            <person name="Andrzejewski T.M."/>
            <person name="Davidsen T.M."/>
            <person name="Wayne K.J."/>
            <person name="Tettelin H."/>
            <person name="Glass J.I."/>
            <person name="Rusch D."/>
            <person name="Podicherti R."/>
            <person name="Tsui H.-C.T."/>
            <person name="Winkler M.E."/>
        </authorList>
    </citation>
    <scope>NUCLEOTIDE SEQUENCE</scope>
</reference>
<evidence type="ECO:0000313" key="9">
    <source>
        <dbReference type="EMBL" id="SVA21758.1"/>
    </source>
</evidence>
<dbReference type="InterPro" id="IPR050597">
    <property type="entry name" value="Cytochrome_c_Oxidase_Subunit"/>
</dbReference>
<dbReference type="GO" id="GO:0020037">
    <property type="term" value="F:heme binding"/>
    <property type="evidence" value="ECO:0007669"/>
    <property type="project" value="InterPro"/>
</dbReference>
<accession>A0A381U295</accession>
<dbReference type="PROSITE" id="PS51007">
    <property type="entry name" value="CYTC"/>
    <property type="match status" value="2"/>
</dbReference>
<dbReference type="InterPro" id="IPR036909">
    <property type="entry name" value="Cyt_c-like_dom_sf"/>
</dbReference>
<dbReference type="GO" id="GO:0009055">
    <property type="term" value="F:electron transfer activity"/>
    <property type="evidence" value="ECO:0007669"/>
    <property type="project" value="InterPro"/>
</dbReference>
<evidence type="ECO:0000256" key="7">
    <source>
        <dbReference type="ARBA" id="ARBA00023004"/>
    </source>
</evidence>
<sequence length="209" mass="22096">MNSHVLNGIVAFLAFSIAVSAYAAGDLAKGKTTYEICAVCHGADGEGTPELNVPKIGGQEEWYVARQLQNFKAGLRAPDTSDLYGTQMRALSMTLADDQEITDVSAYVASLSPAAVVDTVSGDVAQGKAAYAICVTCHGANGEGNQALNSPKLAGQHDWYTVRQLQNYKSGVRGGDPKNVFDTQMRPMAMVLTTDAAVDNIAAYINSLD</sequence>
<dbReference type="EMBL" id="UINC01005506">
    <property type="protein sequence ID" value="SVA21758.1"/>
    <property type="molecule type" value="Genomic_DNA"/>
</dbReference>